<dbReference type="RefSeq" id="WP_142503883.1">
    <property type="nucleotide sequence ID" value="NZ_FXTI01000001.1"/>
</dbReference>
<dbReference type="PRINTS" id="PR00035">
    <property type="entry name" value="HTHGNTR"/>
</dbReference>
<proteinExistence type="predicted"/>
<evidence type="ECO:0000256" key="1">
    <source>
        <dbReference type="ARBA" id="ARBA00023015"/>
    </source>
</evidence>
<reference evidence="6 7" key="1">
    <citation type="submission" date="2017-05" db="EMBL/GenBank/DDBJ databases">
        <authorList>
            <person name="Varghese N."/>
            <person name="Submissions S."/>
        </authorList>
    </citation>
    <scope>NUCLEOTIDE SEQUENCE [LARGE SCALE GENOMIC DNA]</scope>
    <source>
        <strain evidence="6 7">DSM 45474</strain>
    </source>
</reference>
<dbReference type="EMBL" id="FXTI01000001">
    <property type="protein sequence ID" value="SMO34873.1"/>
    <property type="molecule type" value="Genomic_DNA"/>
</dbReference>
<gene>
    <name evidence="6" type="ORF">SAMN06264849_101176</name>
</gene>
<organism evidence="6 7">
    <name type="scientific">Melghirimyces algeriensis</name>
    <dbReference type="NCBI Taxonomy" id="910412"/>
    <lineage>
        <taxon>Bacteria</taxon>
        <taxon>Bacillati</taxon>
        <taxon>Bacillota</taxon>
        <taxon>Bacilli</taxon>
        <taxon>Bacillales</taxon>
        <taxon>Thermoactinomycetaceae</taxon>
        <taxon>Melghirimyces</taxon>
    </lineage>
</organism>
<dbReference type="GO" id="GO:0003700">
    <property type="term" value="F:DNA-binding transcription factor activity"/>
    <property type="evidence" value="ECO:0007669"/>
    <property type="project" value="InterPro"/>
</dbReference>
<dbReference type="Pfam" id="PF00392">
    <property type="entry name" value="GntR"/>
    <property type="match status" value="1"/>
</dbReference>
<feature type="domain" description="HTH gntR-type" evidence="5">
    <location>
        <begin position="9"/>
        <end position="77"/>
    </location>
</feature>
<dbReference type="PROSITE" id="PS50949">
    <property type="entry name" value="HTH_GNTR"/>
    <property type="match status" value="1"/>
</dbReference>
<keyword evidence="1" id="KW-0805">Transcription regulation</keyword>
<sequence length="245" mass="28029">MEYQPIRGRKIYEQVAEQIKGMIQSGKLKPGDKLASVRELSERFDVGRSAVREALSALRAMGLLEMRQGEGTYVKTFDPNTVSRPIVEATLMNQEQILELLEVRKIMEAGSAAICATEHDQEDLRKMEDALKEMEESLGASEELGEQADAKFHLAVAKGTKNNLLYHLMTTISGTMQEAMRESRRIWLYAEEETAERLYREHQAIYHAIKDRNATLAQQQMLAHLVKVEQVLRRFMEDKADEDKE</sequence>
<dbReference type="GO" id="GO:0003677">
    <property type="term" value="F:DNA binding"/>
    <property type="evidence" value="ECO:0007669"/>
    <property type="project" value="UniProtKB-KW"/>
</dbReference>
<feature type="coiled-coil region" evidence="4">
    <location>
        <begin position="117"/>
        <end position="144"/>
    </location>
</feature>
<dbReference type="Gene3D" id="1.20.120.530">
    <property type="entry name" value="GntR ligand-binding domain-like"/>
    <property type="match status" value="1"/>
</dbReference>
<keyword evidence="7" id="KW-1185">Reference proteome</keyword>
<dbReference type="PANTHER" id="PTHR43537">
    <property type="entry name" value="TRANSCRIPTIONAL REGULATOR, GNTR FAMILY"/>
    <property type="match status" value="1"/>
</dbReference>
<dbReference type="InterPro" id="IPR008920">
    <property type="entry name" value="TF_FadR/GntR_C"/>
</dbReference>
<protein>
    <submittedName>
        <fullName evidence="6">Transcriptional regulator, GntR family</fullName>
    </submittedName>
</protein>
<evidence type="ECO:0000313" key="6">
    <source>
        <dbReference type="EMBL" id="SMO34873.1"/>
    </source>
</evidence>
<dbReference type="PANTHER" id="PTHR43537:SF5">
    <property type="entry name" value="UXU OPERON TRANSCRIPTIONAL REGULATOR"/>
    <property type="match status" value="1"/>
</dbReference>
<dbReference type="Gene3D" id="1.10.10.10">
    <property type="entry name" value="Winged helix-like DNA-binding domain superfamily/Winged helix DNA-binding domain"/>
    <property type="match status" value="1"/>
</dbReference>
<evidence type="ECO:0000256" key="3">
    <source>
        <dbReference type="ARBA" id="ARBA00023163"/>
    </source>
</evidence>
<dbReference type="InterPro" id="IPR036388">
    <property type="entry name" value="WH-like_DNA-bd_sf"/>
</dbReference>
<dbReference type="OrthoDB" id="9782299at2"/>
<dbReference type="CDD" id="cd07377">
    <property type="entry name" value="WHTH_GntR"/>
    <property type="match status" value="1"/>
</dbReference>
<dbReference type="SMART" id="SM00895">
    <property type="entry name" value="FCD"/>
    <property type="match status" value="1"/>
</dbReference>
<evidence type="ECO:0000259" key="5">
    <source>
        <dbReference type="PROSITE" id="PS50949"/>
    </source>
</evidence>
<dbReference type="InterPro" id="IPR011711">
    <property type="entry name" value="GntR_C"/>
</dbReference>
<name>A0A521AJA9_9BACL</name>
<keyword evidence="2" id="KW-0238">DNA-binding</keyword>
<dbReference type="SUPFAM" id="SSF48008">
    <property type="entry name" value="GntR ligand-binding domain-like"/>
    <property type="match status" value="1"/>
</dbReference>
<dbReference type="Proteomes" id="UP000315636">
    <property type="component" value="Unassembled WGS sequence"/>
</dbReference>
<dbReference type="InterPro" id="IPR036390">
    <property type="entry name" value="WH_DNA-bd_sf"/>
</dbReference>
<evidence type="ECO:0000256" key="2">
    <source>
        <dbReference type="ARBA" id="ARBA00023125"/>
    </source>
</evidence>
<dbReference type="Pfam" id="PF07729">
    <property type="entry name" value="FCD"/>
    <property type="match status" value="1"/>
</dbReference>
<dbReference type="SUPFAM" id="SSF46785">
    <property type="entry name" value="Winged helix' DNA-binding domain"/>
    <property type="match status" value="1"/>
</dbReference>
<dbReference type="InterPro" id="IPR000524">
    <property type="entry name" value="Tscrpt_reg_HTH_GntR"/>
</dbReference>
<evidence type="ECO:0000313" key="7">
    <source>
        <dbReference type="Proteomes" id="UP000315636"/>
    </source>
</evidence>
<keyword evidence="3" id="KW-0804">Transcription</keyword>
<dbReference type="AlphaFoldDB" id="A0A521AJA9"/>
<keyword evidence="4" id="KW-0175">Coiled coil</keyword>
<dbReference type="SMART" id="SM00345">
    <property type="entry name" value="HTH_GNTR"/>
    <property type="match status" value="1"/>
</dbReference>
<evidence type="ECO:0000256" key="4">
    <source>
        <dbReference type="SAM" id="Coils"/>
    </source>
</evidence>
<accession>A0A521AJA9</accession>